<reference evidence="2 3" key="1">
    <citation type="submission" date="2018-10" db="EMBL/GenBank/DDBJ databases">
        <authorList>
            <consortium name="Pathogen Informatics"/>
        </authorList>
    </citation>
    <scope>NUCLEOTIDE SEQUENCE [LARGE SCALE GENOMIC DNA]</scope>
</reference>
<dbReference type="EMBL" id="UXSR01000211">
    <property type="protein sequence ID" value="VDD75602.1"/>
    <property type="molecule type" value="Genomic_DNA"/>
</dbReference>
<name>A0A0R3U4M3_MESCO</name>
<evidence type="ECO:0000313" key="2">
    <source>
        <dbReference type="EMBL" id="VDD75602.1"/>
    </source>
</evidence>
<evidence type="ECO:0008006" key="4">
    <source>
        <dbReference type="Google" id="ProtNLM"/>
    </source>
</evidence>
<evidence type="ECO:0000313" key="3">
    <source>
        <dbReference type="Proteomes" id="UP000267029"/>
    </source>
</evidence>
<keyword evidence="3" id="KW-1185">Reference proteome</keyword>
<keyword evidence="1" id="KW-0732">Signal</keyword>
<dbReference type="Proteomes" id="UP000267029">
    <property type="component" value="Unassembled WGS sequence"/>
</dbReference>
<feature type="signal peptide" evidence="1">
    <location>
        <begin position="1"/>
        <end position="19"/>
    </location>
</feature>
<evidence type="ECO:0000256" key="1">
    <source>
        <dbReference type="SAM" id="SignalP"/>
    </source>
</evidence>
<protein>
    <recommendedName>
        <fullName evidence="4">Secreted protein</fullName>
    </recommendedName>
</protein>
<dbReference type="OrthoDB" id="10409442at2759"/>
<organism evidence="2 3">
    <name type="scientific">Mesocestoides corti</name>
    <name type="common">Flatworm</name>
    <dbReference type="NCBI Taxonomy" id="53468"/>
    <lineage>
        <taxon>Eukaryota</taxon>
        <taxon>Metazoa</taxon>
        <taxon>Spiralia</taxon>
        <taxon>Lophotrochozoa</taxon>
        <taxon>Platyhelminthes</taxon>
        <taxon>Cestoda</taxon>
        <taxon>Eucestoda</taxon>
        <taxon>Cyclophyllidea</taxon>
        <taxon>Mesocestoididae</taxon>
        <taxon>Mesocestoides</taxon>
    </lineage>
</organism>
<accession>A0A0R3U4M3</accession>
<proteinExistence type="predicted"/>
<gene>
    <name evidence="2" type="ORF">MCOS_LOCUS1605</name>
</gene>
<sequence length="98" mass="10922">MLGHLPAAVFLLLATGTEAFWVKAPTQADCEPTIRLYERLYLRHNTFVCCNFPHFCTWSHASGSGGNRGEALRNAMWKAEAGHLCRLLAACTFIEKPL</sequence>
<dbReference type="AlphaFoldDB" id="A0A0R3U4M3"/>
<feature type="chain" id="PRO_5030017417" description="Secreted protein" evidence="1">
    <location>
        <begin position="20"/>
        <end position="98"/>
    </location>
</feature>